<protein>
    <recommendedName>
        <fullName evidence="3">Lipocalin-like domain-containing protein</fullName>
    </recommendedName>
</protein>
<evidence type="ECO:0000313" key="2">
    <source>
        <dbReference type="Proteomes" id="UP001200741"/>
    </source>
</evidence>
<dbReference type="EMBL" id="JAJTWU010000001">
    <property type="protein sequence ID" value="MCE4553253.1"/>
    <property type="molecule type" value="Genomic_DNA"/>
</dbReference>
<evidence type="ECO:0000313" key="1">
    <source>
        <dbReference type="EMBL" id="MCE4553253.1"/>
    </source>
</evidence>
<proteinExistence type="predicted"/>
<evidence type="ECO:0008006" key="3">
    <source>
        <dbReference type="Google" id="ProtNLM"/>
    </source>
</evidence>
<dbReference type="Proteomes" id="UP001200741">
    <property type="component" value="Unassembled WGS sequence"/>
</dbReference>
<gene>
    <name evidence="1" type="ORF">LXT13_02165</name>
</gene>
<accession>A0ABS8XN39</accession>
<organism evidence="1 2">
    <name type="scientific">Pelomonas cellulosilytica</name>
    <dbReference type="NCBI Taxonomy" id="2906762"/>
    <lineage>
        <taxon>Bacteria</taxon>
        <taxon>Pseudomonadati</taxon>
        <taxon>Pseudomonadota</taxon>
        <taxon>Betaproteobacteria</taxon>
        <taxon>Burkholderiales</taxon>
        <taxon>Sphaerotilaceae</taxon>
        <taxon>Roseateles</taxon>
    </lineage>
</organism>
<comment type="caution">
    <text evidence="1">The sequence shown here is derived from an EMBL/GenBank/DDBJ whole genome shotgun (WGS) entry which is preliminary data.</text>
</comment>
<dbReference type="RefSeq" id="WP_233369961.1">
    <property type="nucleotide sequence ID" value="NZ_JAJTWU010000001.1"/>
</dbReference>
<name>A0ABS8XN39_9BURK</name>
<sequence length="158" mass="17656">MLSNQRSKHCISLAVLVVGIAHTDAMSQTVRTDGVYRSEVQRNENATDYISILRFAPDGRVFLMQAAMPARQERVCERFRPELAQPHWAKGATYRMEGNRLSFQTSSPSATTSFDGTVASDTLQLKLVVPTRQNLSYDLTFKFAPCADQKPAEQAGRE</sequence>
<keyword evidence="2" id="KW-1185">Reference proteome</keyword>
<reference evidence="1 2" key="1">
    <citation type="submission" date="2021-12" db="EMBL/GenBank/DDBJ databases">
        <title>Genome seq of P8.</title>
        <authorList>
            <person name="Seo T."/>
        </authorList>
    </citation>
    <scope>NUCLEOTIDE SEQUENCE [LARGE SCALE GENOMIC DNA]</scope>
    <source>
        <strain evidence="1 2">P8</strain>
    </source>
</reference>